<gene>
    <name evidence="1" type="ORF">AD928_03270</name>
</gene>
<reference evidence="1 2" key="1">
    <citation type="submission" date="2015-06" db="EMBL/GenBank/DDBJ databases">
        <title>Improved classification and identification of acetic acid bacteria using matrix-assisted laser desorption/ionization time-of-flight mass spectrometry; Gluconobacter nephelii and Gluconobacter uchimurae are later heterotypic synonyms of Gluconobacter japonicus and Gluconobacter oxydans, respectively.</title>
        <authorList>
            <person name="Li L."/>
            <person name="Cleenwerck I."/>
            <person name="De Vuyst L."/>
            <person name="Vandamme P."/>
        </authorList>
    </citation>
    <scope>NUCLEOTIDE SEQUENCE [LARGE SCALE GENOMIC DNA]</scope>
    <source>
        <strain evidence="1 2">LMG 1625</strain>
    </source>
</reference>
<comment type="caution">
    <text evidence="1">The sequence shown here is derived from an EMBL/GenBank/DDBJ whole genome shotgun (WGS) entry which is preliminary data.</text>
</comment>
<protein>
    <submittedName>
        <fullName evidence="1">Uncharacterized protein</fullName>
    </submittedName>
</protein>
<dbReference type="AlphaFoldDB" id="A0A149QL82"/>
<dbReference type="Proteomes" id="UP000075473">
    <property type="component" value="Unassembled WGS sequence"/>
</dbReference>
<dbReference type="PATRIC" id="fig|178900.5.peg.38"/>
<name>A0A149QL82_9PROT</name>
<evidence type="ECO:0000313" key="2">
    <source>
        <dbReference type="Proteomes" id="UP000075473"/>
    </source>
</evidence>
<proteinExistence type="predicted"/>
<dbReference type="EMBL" id="LHZA01000115">
    <property type="protein sequence ID" value="KXU98029.1"/>
    <property type="molecule type" value="Genomic_DNA"/>
</dbReference>
<accession>A0A149QL82</accession>
<evidence type="ECO:0000313" key="1">
    <source>
        <dbReference type="EMBL" id="KXU98029.1"/>
    </source>
</evidence>
<organism evidence="1 2">
    <name type="scientific">Acetobacter cerevisiae</name>
    <dbReference type="NCBI Taxonomy" id="178900"/>
    <lineage>
        <taxon>Bacteria</taxon>
        <taxon>Pseudomonadati</taxon>
        <taxon>Pseudomonadota</taxon>
        <taxon>Alphaproteobacteria</taxon>
        <taxon>Acetobacterales</taxon>
        <taxon>Acetobacteraceae</taxon>
        <taxon>Acetobacter</taxon>
    </lineage>
</organism>
<sequence length="70" mass="8734">MNTMKPFDVFYKDIGFDLYPFSSWSSEQEKKYRKDIFIKPNYYGPIEEKFRDGLEPFWKFLFYKTDFFII</sequence>